<dbReference type="PANTHER" id="PTHR23048">
    <property type="entry name" value="MYOSIN LIGHT CHAIN 1, 3"/>
    <property type="match status" value="1"/>
</dbReference>
<dbReference type="InterPro" id="IPR002048">
    <property type="entry name" value="EF_hand_dom"/>
</dbReference>
<evidence type="ECO:0000313" key="10">
    <source>
        <dbReference type="Proteomes" id="UP001642540"/>
    </source>
</evidence>
<dbReference type="Gene3D" id="1.10.238.10">
    <property type="entry name" value="EF-hand"/>
    <property type="match status" value="2"/>
</dbReference>
<keyword evidence="3" id="KW-0677">Repeat</keyword>
<dbReference type="InterPro" id="IPR050230">
    <property type="entry name" value="CALM/Myosin/TropC-like"/>
</dbReference>
<feature type="domain" description="EF-hand" evidence="8">
    <location>
        <begin position="6"/>
        <end position="41"/>
    </location>
</feature>
<organism evidence="9 10">
    <name type="scientific">Orchesella dallaii</name>
    <dbReference type="NCBI Taxonomy" id="48710"/>
    <lineage>
        <taxon>Eukaryota</taxon>
        <taxon>Metazoa</taxon>
        <taxon>Ecdysozoa</taxon>
        <taxon>Arthropoda</taxon>
        <taxon>Hexapoda</taxon>
        <taxon>Collembola</taxon>
        <taxon>Entomobryomorpha</taxon>
        <taxon>Entomobryoidea</taxon>
        <taxon>Orchesellidae</taxon>
        <taxon>Orchesellinae</taxon>
        <taxon>Orchesella</taxon>
    </lineage>
</organism>
<evidence type="ECO:0000256" key="5">
    <source>
        <dbReference type="ARBA" id="ARBA00023175"/>
    </source>
</evidence>
<protein>
    <recommendedName>
        <fullName evidence="2">Myosin light chain alkali</fullName>
    </recommendedName>
</protein>
<dbReference type="PANTHER" id="PTHR23048:SF33">
    <property type="entry name" value="MYOSIN LIGHT CHAIN ALKALI"/>
    <property type="match status" value="1"/>
</dbReference>
<feature type="compositionally biased region" description="Polar residues" evidence="7">
    <location>
        <begin position="156"/>
        <end position="166"/>
    </location>
</feature>
<dbReference type="EMBL" id="CAXLJM020000024">
    <property type="protein sequence ID" value="CAL8090317.1"/>
    <property type="molecule type" value="Genomic_DNA"/>
</dbReference>
<feature type="compositionally biased region" description="Polar residues" evidence="7">
    <location>
        <begin position="224"/>
        <end position="233"/>
    </location>
</feature>
<dbReference type="SUPFAM" id="SSF47473">
    <property type="entry name" value="EF-hand"/>
    <property type="match status" value="1"/>
</dbReference>
<evidence type="ECO:0000256" key="1">
    <source>
        <dbReference type="ARBA" id="ARBA00011445"/>
    </source>
</evidence>
<evidence type="ECO:0000313" key="9">
    <source>
        <dbReference type="EMBL" id="CAL8090317.1"/>
    </source>
</evidence>
<accession>A0ABP1Q5T4</accession>
<evidence type="ECO:0000256" key="6">
    <source>
        <dbReference type="ARBA" id="ARBA00023179"/>
    </source>
</evidence>
<keyword evidence="4" id="KW-0518">Myosin</keyword>
<comment type="subunit">
    <text evidence="1">Myosin is a hexamer of 2 heavy chains and 4 light chains.</text>
</comment>
<dbReference type="PROSITE" id="PS50222">
    <property type="entry name" value="EF_HAND_2"/>
    <property type="match status" value="2"/>
</dbReference>
<feature type="region of interest" description="Disordered" evidence="7">
    <location>
        <begin position="151"/>
        <end position="233"/>
    </location>
</feature>
<keyword evidence="6" id="KW-0514">Muscle protein</keyword>
<evidence type="ECO:0000256" key="7">
    <source>
        <dbReference type="SAM" id="MobiDB-lite"/>
    </source>
</evidence>
<name>A0ABP1Q5T4_9HEXA</name>
<evidence type="ECO:0000256" key="4">
    <source>
        <dbReference type="ARBA" id="ARBA00023123"/>
    </source>
</evidence>
<evidence type="ECO:0000259" key="8">
    <source>
        <dbReference type="PROSITE" id="PS50222"/>
    </source>
</evidence>
<keyword evidence="5" id="KW-0505">Motor protein</keyword>
<evidence type="ECO:0000256" key="3">
    <source>
        <dbReference type="ARBA" id="ARBA00022737"/>
    </source>
</evidence>
<comment type="caution">
    <text evidence="9">The sequence shown here is derived from an EMBL/GenBank/DDBJ whole genome shotgun (WGS) entry which is preliminary data.</text>
</comment>
<feature type="domain" description="EF-hand" evidence="8">
    <location>
        <begin position="80"/>
        <end position="115"/>
    </location>
</feature>
<keyword evidence="10" id="KW-1185">Reference proteome</keyword>
<reference evidence="9 10" key="1">
    <citation type="submission" date="2024-08" db="EMBL/GenBank/DDBJ databases">
        <authorList>
            <person name="Cucini C."/>
            <person name="Frati F."/>
        </authorList>
    </citation>
    <scope>NUCLEOTIDE SEQUENCE [LARGE SCALE GENOMIC DNA]</scope>
</reference>
<proteinExistence type="predicted"/>
<dbReference type="InterPro" id="IPR011992">
    <property type="entry name" value="EF-hand-dom_pair"/>
</dbReference>
<sequence>MDLNPQEIERAKFAFSIYDMDGTNTVDACRLGDILRALELTPTLKTISKLGGTTRRGEKMLTIEEFLPIYSDAKKDKDVGQLDDYVEVLKLYDKEGNGYISSNQLSHLLLGFGEKLDHDEVLEIMNDCCDPPDDEGFTKYMPFIKRICSGPPDPQSALSKSGNQASGPKKSIQPIVTVVDEDEMSRVPSVSYSEAKAMNPVPVPVDDEEEEPPVASFTLKKPGRSTSVKPDEA</sequence>
<evidence type="ECO:0000256" key="2">
    <source>
        <dbReference type="ARBA" id="ARBA00019148"/>
    </source>
</evidence>
<gene>
    <name evidence="9" type="ORF">ODALV1_LOCUS7606</name>
</gene>
<dbReference type="Proteomes" id="UP001642540">
    <property type="component" value="Unassembled WGS sequence"/>
</dbReference>